<keyword evidence="2" id="KW-1185">Reference proteome</keyword>
<evidence type="ECO:0000313" key="1">
    <source>
        <dbReference type="EMBL" id="ALY07696.1"/>
    </source>
</evidence>
<proteinExistence type="predicted"/>
<sequence>MTVTLPKHRVGTPVDVTICRALLRDPVIVDAIDGAIRRVCASLVPVIGLDKAFELAEQVATNGDWRKGIDDV</sequence>
<dbReference type="Proteomes" id="UP000221715">
    <property type="component" value="Genome"/>
</dbReference>
<reference evidence="1 2" key="1">
    <citation type="submission" date="2015-12" db="EMBL/GenBank/DDBJ databases">
        <authorList>
            <person name="Pope W.H."/>
            <person name="Montgomery M.T."/>
            <person name="Garlena R.A."/>
            <person name="Russell D.A."/>
            <person name="Jacobs-Sera D."/>
            <person name="Hendrix R.W."/>
            <person name="Hatfull G.F."/>
        </authorList>
    </citation>
    <scope>NUCLEOTIDE SEQUENCE [LARGE SCALE GENOMIC DNA]</scope>
</reference>
<gene>
    <name evidence="1" type="primary">62</name>
    <name evidence="1" type="ORF">PBI_HOWE_62</name>
</gene>
<accession>A0A0U4AZ55</accession>
<dbReference type="RefSeq" id="YP_010654923.1">
    <property type="nucleotide sequence ID" value="NC_070817.1"/>
</dbReference>
<protein>
    <submittedName>
        <fullName evidence="1">Uncharacterized protein</fullName>
    </submittedName>
</protein>
<dbReference type="GeneID" id="77930777"/>
<name>A0A0U4AZ55_9CAUD</name>
<dbReference type="EMBL" id="KU252585">
    <property type="protein sequence ID" value="ALY07696.1"/>
    <property type="molecule type" value="Genomic_DNA"/>
</dbReference>
<dbReference type="KEGG" id="vg:77930777"/>
<organism evidence="1 2">
    <name type="scientific">Gordonia phage Howe</name>
    <dbReference type="NCBI Taxonomy" id="1777061"/>
    <lineage>
        <taxon>Viruses</taxon>
        <taxon>Duplodnaviria</taxon>
        <taxon>Heunggongvirae</taxon>
        <taxon>Uroviricota</taxon>
        <taxon>Caudoviricetes</taxon>
        <taxon>Howevirus</taxon>
        <taxon>Howevirus howe</taxon>
    </lineage>
</organism>
<evidence type="ECO:0000313" key="2">
    <source>
        <dbReference type="Proteomes" id="UP000221715"/>
    </source>
</evidence>